<proteinExistence type="inferred from homology"/>
<dbReference type="AlphaFoldDB" id="A0AA38M452"/>
<keyword evidence="4" id="KW-0227">DNA damage</keyword>
<evidence type="ECO:0000259" key="10">
    <source>
        <dbReference type="PROSITE" id="PS50162"/>
    </source>
</evidence>
<dbReference type="GO" id="GO:0005657">
    <property type="term" value="C:replication fork"/>
    <property type="evidence" value="ECO:0007669"/>
    <property type="project" value="TreeGrafter"/>
</dbReference>
<dbReference type="EMBL" id="JALNTZ010000008">
    <property type="protein sequence ID" value="KAJ3642803.1"/>
    <property type="molecule type" value="Genomic_DNA"/>
</dbReference>
<evidence type="ECO:0000256" key="5">
    <source>
        <dbReference type="ARBA" id="ARBA00022840"/>
    </source>
</evidence>
<comment type="similarity">
    <text evidence="2">Belongs to the RecA family. RAD51 subfamily.</text>
</comment>
<dbReference type="Pfam" id="PF08423">
    <property type="entry name" value="Rad51"/>
    <property type="match status" value="1"/>
</dbReference>
<name>A0AA38M452_9CUCU</name>
<evidence type="ECO:0000256" key="6">
    <source>
        <dbReference type="ARBA" id="ARBA00023125"/>
    </source>
</evidence>
<dbReference type="Proteomes" id="UP001168821">
    <property type="component" value="Unassembled WGS sequence"/>
</dbReference>
<reference evidence="11" key="1">
    <citation type="journal article" date="2023" name="G3 (Bethesda)">
        <title>Whole genome assemblies of Zophobas morio and Tenebrio molitor.</title>
        <authorList>
            <person name="Kaur S."/>
            <person name="Stinson S.A."/>
            <person name="diCenzo G.C."/>
        </authorList>
    </citation>
    <scope>NUCLEOTIDE SEQUENCE</scope>
    <source>
        <strain evidence="11">QUZm001</strain>
    </source>
</reference>
<dbReference type="GO" id="GO:0000723">
    <property type="term" value="P:telomere maintenance"/>
    <property type="evidence" value="ECO:0007669"/>
    <property type="project" value="TreeGrafter"/>
</dbReference>
<dbReference type="GO" id="GO:0000724">
    <property type="term" value="P:double-strand break repair via homologous recombination"/>
    <property type="evidence" value="ECO:0007669"/>
    <property type="project" value="TreeGrafter"/>
</dbReference>
<evidence type="ECO:0000256" key="8">
    <source>
        <dbReference type="ARBA" id="ARBA00023204"/>
    </source>
</evidence>
<dbReference type="GO" id="GO:0000400">
    <property type="term" value="F:four-way junction DNA binding"/>
    <property type="evidence" value="ECO:0007669"/>
    <property type="project" value="TreeGrafter"/>
</dbReference>
<organism evidence="11 12">
    <name type="scientific">Zophobas morio</name>
    <dbReference type="NCBI Taxonomy" id="2755281"/>
    <lineage>
        <taxon>Eukaryota</taxon>
        <taxon>Metazoa</taxon>
        <taxon>Ecdysozoa</taxon>
        <taxon>Arthropoda</taxon>
        <taxon>Hexapoda</taxon>
        <taxon>Insecta</taxon>
        <taxon>Pterygota</taxon>
        <taxon>Neoptera</taxon>
        <taxon>Endopterygota</taxon>
        <taxon>Coleoptera</taxon>
        <taxon>Polyphaga</taxon>
        <taxon>Cucujiformia</taxon>
        <taxon>Tenebrionidae</taxon>
        <taxon>Zophobas</taxon>
    </lineage>
</organism>
<comment type="caution">
    <text evidence="11">The sequence shown here is derived from an EMBL/GenBank/DDBJ whole genome shotgun (WGS) entry which is preliminary data.</text>
</comment>
<feature type="domain" description="RecA family profile 1" evidence="10">
    <location>
        <begin position="78"/>
        <end position="240"/>
    </location>
</feature>
<keyword evidence="3" id="KW-0547">Nucleotide-binding</keyword>
<dbReference type="GO" id="GO:0140664">
    <property type="term" value="F:ATP-dependent DNA damage sensor activity"/>
    <property type="evidence" value="ECO:0007669"/>
    <property type="project" value="InterPro"/>
</dbReference>
<dbReference type="InterPro" id="IPR047323">
    <property type="entry name" value="Rad51D_C"/>
</dbReference>
<dbReference type="CDD" id="cd19489">
    <property type="entry name" value="Rad51D"/>
    <property type="match status" value="1"/>
</dbReference>
<accession>A0AA38M452</accession>
<keyword evidence="5" id="KW-0067">ATP-binding</keyword>
<evidence type="ECO:0000256" key="2">
    <source>
        <dbReference type="ARBA" id="ARBA00007095"/>
    </source>
</evidence>
<dbReference type="GO" id="GO:0005524">
    <property type="term" value="F:ATP binding"/>
    <property type="evidence" value="ECO:0007669"/>
    <property type="project" value="UniProtKB-KW"/>
</dbReference>
<dbReference type="PROSITE" id="PS50162">
    <property type="entry name" value="RECA_2"/>
    <property type="match status" value="1"/>
</dbReference>
<dbReference type="SUPFAM" id="SSF52540">
    <property type="entry name" value="P-loop containing nucleoside triphosphate hydrolases"/>
    <property type="match status" value="1"/>
</dbReference>
<dbReference type="GO" id="GO:0033063">
    <property type="term" value="C:Rad51B-Rad51C-Rad51D-XRCC2 complex"/>
    <property type="evidence" value="ECO:0007669"/>
    <property type="project" value="TreeGrafter"/>
</dbReference>
<dbReference type="GO" id="GO:0042148">
    <property type="term" value="P:DNA strand invasion"/>
    <property type="evidence" value="ECO:0007669"/>
    <property type="project" value="TreeGrafter"/>
</dbReference>
<dbReference type="InterPro" id="IPR051988">
    <property type="entry name" value="HRR_RAD51_Paralog"/>
</dbReference>
<keyword evidence="9" id="KW-0539">Nucleus</keyword>
<dbReference type="InterPro" id="IPR027417">
    <property type="entry name" value="P-loop_NTPase"/>
</dbReference>
<evidence type="ECO:0000256" key="3">
    <source>
        <dbReference type="ARBA" id="ARBA00022741"/>
    </source>
</evidence>
<evidence type="ECO:0000256" key="4">
    <source>
        <dbReference type="ARBA" id="ARBA00022763"/>
    </source>
</evidence>
<evidence type="ECO:0000256" key="1">
    <source>
        <dbReference type="ARBA" id="ARBA00004123"/>
    </source>
</evidence>
<evidence type="ECO:0000313" key="11">
    <source>
        <dbReference type="EMBL" id="KAJ3642803.1"/>
    </source>
</evidence>
<keyword evidence="8" id="KW-0234">DNA repair</keyword>
<gene>
    <name evidence="11" type="ORF">Zmor_025556</name>
</gene>
<dbReference type="InterPro" id="IPR013632">
    <property type="entry name" value="Rad51_C"/>
</dbReference>
<dbReference type="InterPro" id="IPR020588">
    <property type="entry name" value="RecA_ATP-bd"/>
</dbReference>
<evidence type="ECO:0000256" key="7">
    <source>
        <dbReference type="ARBA" id="ARBA00023172"/>
    </source>
</evidence>
<dbReference type="Gene3D" id="3.40.50.300">
    <property type="entry name" value="P-loop containing nucleotide triphosphate hydrolases"/>
    <property type="match status" value="1"/>
</dbReference>
<protein>
    <recommendedName>
        <fullName evidence="10">RecA family profile 1 domain-containing protein</fullName>
    </recommendedName>
</protein>
<keyword evidence="12" id="KW-1185">Reference proteome</keyword>
<keyword evidence="7" id="KW-0233">DNA recombination</keyword>
<dbReference type="PANTHER" id="PTHR46457:SF1">
    <property type="entry name" value="DNA REPAIR PROTEIN RAD51 HOMOLOG 4"/>
    <property type="match status" value="1"/>
</dbReference>
<dbReference type="GO" id="GO:0007131">
    <property type="term" value="P:reciprocal meiotic recombination"/>
    <property type="evidence" value="ECO:0007669"/>
    <property type="project" value="TreeGrafter"/>
</dbReference>
<dbReference type="PANTHER" id="PTHR46457">
    <property type="entry name" value="DNA REPAIR PROTEIN RAD51 HOMOLOG 4"/>
    <property type="match status" value="1"/>
</dbReference>
<evidence type="ECO:0000313" key="12">
    <source>
        <dbReference type="Proteomes" id="UP001168821"/>
    </source>
</evidence>
<evidence type="ECO:0000256" key="9">
    <source>
        <dbReference type="ARBA" id="ARBA00023242"/>
    </source>
</evidence>
<dbReference type="GO" id="GO:0005815">
    <property type="term" value="C:microtubule organizing center"/>
    <property type="evidence" value="ECO:0007669"/>
    <property type="project" value="TreeGrafter"/>
</dbReference>
<comment type="subcellular location">
    <subcellularLocation>
        <location evidence="1">Nucleus</location>
    </subcellularLocation>
</comment>
<sequence>MDRINGEMHPLITKDVAEALISKQIHTVLDFIKAEPQQVVKAARLNFREVLAVRNFLLKKFSAGPRNGFDCYRDTINNAAIIPTGIKGVDNLLDGGLFTGNIYEICGLPAAGKTQFALNVIKNVVQNTQQHVYVFDTKNDYSGAKIKSLLNEQKHQRNCLSRILVSRATTKYDLINGLYEVKKDLERGLKLRLIIIDSLPCTILNSIDRIENNASLNHLVNIMRYVAIEHHIVFLVVNLIVTWNENDGRDTVEKTLCGKYWSTVPNTRIKIEKVESSGMYKVVIQNSDTLVNKLNSGTDIRLSNEGFL</sequence>
<dbReference type="GO" id="GO:0003697">
    <property type="term" value="F:single-stranded DNA binding"/>
    <property type="evidence" value="ECO:0007669"/>
    <property type="project" value="TreeGrafter"/>
</dbReference>
<dbReference type="InterPro" id="IPR048943">
    <property type="entry name" value="RAD51D_N"/>
</dbReference>
<keyword evidence="6" id="KW-0238">DNA-binding</keyword>
<dbReference type="Pfam" id="PF21794">
    <property type="entry name" value="RAD51D_N"/>
    <property type="match status" value="1"/>
</dbReference>